<keyword evidence="4" id="KW-1185">Reference proteome</keyword>
<keyword evidence="1" id="KW-0472">Membrane</keyword>
<evidence type="ECO:0000313" key="3">
    <source>
        <dbReference type="EnsemblPlants" id="KEH31145"/>
    </source>
</evidence>
<gene>
    <name evidence="2" type="ordered locus">MTR_4g091085</name>
</gene>
<organism evidence="2 4">
    <name type="scientific">Medicago truncatula</name>
    <name type="common">Barrel medic</name>
    <name type="synonym">Medicago tribuloides</name>
    <dbReference type="NCBI Taxonomy" id="3880"/>
    <lineage>
        <taxon>Eukaryota</taxon>
        <taxon>Viridiplantae</taxon>
        <taxon>Streptophyta</taxon>
        <taxon>Embryophyta</taxon>
        <taxon>Tracheophyta</taxon>
        <taxon>Spermatophyta</taxon>
        <taxon>Magnoliopsida</taxon>
        <taxon>eudicotyledons</taxon>
        <taxon>Gunneridae</taxon>
        <taxon>Pentapetalae</taxon>
        <taxon>rosids</taxon>
        <taxon>fabids</taxon>
        <taxon>Fabales</taxon>
        <taxon>Fabaceae</taxon>
        <taxon>Papilionoideae</taxon>
        <taxon>50 kb inversion clade</taxon>
        <taxon>NPAAA clade</taxon>
        <taxon>Hologalegina</taxon>
        <taxon>IRL clade</taxon>
        <taxon>Trifolieae</taxon>
        <taxon>Medicago</taxon>
    </lineage>
</organism>
<evidence type="ECO:0000313" key="4">
    <source>
        <dbReference type="Proteomes" id="UP000002051"/>
    </source>
</evidence>
<accession>A0A072UZ46</accession>
<dbReference type="EnsemblPlants" id="KEH31145">
    <property type="protein sequence ID" value="KEH31145"/>
    <property type="gene ID" value="MTR_4g091085"/>
</dbReference>
<dbReference type="HOGENOM" id="CLU_2240586_0_0_1"/>
<sequence>MAANLKLYPEKVFDIQFDQLFPYRQMSFWTMSSFPVKVFLLLGGLCFDSHACVVGFTLFHPLFVALAAFSTSCARSLNEIMLFQTIKIMTSIVINLNGYNGRESI</sequence>
<evidence type="ECO:0000313" key="2">
    <source>
        <dbReference type="EMBL" id="KEH31145.1"/>
    </source>
</evidence>
<protein>
    <submittedName>
        <fullName evidence="2">Transmembrane protein, putative</fullName>
    </submittedName>
</protein>
<reference evidence="2 4" key="1">
    <citation type="journal article" date="2011" name="Nature">
        <title>The Medicago genome provides insight into the evolution of rhizobial symbioses.</title>
        <authorList>
            <person name="Young N.D."/>
            <person name="Debelle F."/>
            <person name="Oldroyd G.E."/>
            <person name="Geurts R."/>
            <person name="Cannon S.B."/>
            <person name="Udvardi M.K."/>
            <person name="Benedito V.A."/>
            <person name="Mayer K.F."/>
            <person name="Gouzy J."/>
            <person name="Schoof H."/>
            <person name="Van de Peer Y."/>
            <person name="Proost S."/>
            <person name="Cook D.R."/>
            <person name="Meyers B.C."/>
            <person name="Spannagl M."/>
            <person name="Cheung F."/>
            <person name="De Mita S."/>
            <person name="Krishnakumar V."/>
            <person name="Gundlach H."/>
            <person name="Zhou S."/>
            <person name="Mudge J."/>
            <person name="Bharti A.K."/>
            <person name="Murray J.D."/>
            <person name="Naoumkina M.A."/>
            <person name="Rosen B."/>
            <person name="Silverstein K.A."/>
            <person name="Tang H."/>
            <person name="Rombauts S."/>
            <person name="Zhao P.X."/>
            <person name="Zhou P."/>
            <person name="Barbe V."/>
            <person name="Bardou P."/>
            <person name="Bechner M."/>
            <person name="Bellec A."/>
            <person name="Berger A."/>
            <person name="Berges H."/>
            <person name="Bidwell S."/>
            <person name="Bisseling T."/>
            <person name="Choisne N."/>
            <person name="Couloux A."/>
            <person name="Denny R."/>
            <person name="Deshpande S."/>
            <person name="Dai X."/>
            <person name="Doyle J.J."/>
            <person name="Dudez A.M."/>
            <person name="Farmer A.D."/>
            <person name="Fouteau S."/>
            <person name="Franken C."/>
            <person name="Gibelin C."/>
            <person name="Gish J."/>
            <person name="Goldstein S."/>
            <person name="Gonzalez A.J."/>
            <person name="Green P.J."/>
            <person name="Hallab A."/>
            <person name="Hartog M."/>
            <person name="Hua A."/>
            <person name="Humphray S.J."/>
            <person name="Jeong D.H."/>
            <person name="Jing Y."/>
            <person name="Jocker A."/>
            <person name="Kenton S.M."/>
            <person name="Kim D.J."/>
            <person name="Klee K."/>
            <person name="Lai H."/>
            <person name="Lang C."/>
            <person name="Lin S."/>
            <person name="Macmil S.L."/>
            <person name="Magdelenat G."/>
            <person name="Matthews L."/>
            <person name="McCorrison J."/>
            <person name="Monaghan E.L."/>
            <person name="Mun J.H."/>
            <person name="Najar F.Z."/>
            <person name="Nicholson C."/>
            <person name="Noirot C."/>
            <person name="O'Bleness M."/>
            <person name="Paule C.R."/>
            <person name="Poulain J."/>
            <person name="Prion F."/>
            <person name="Qin B."/>
            <person name="Qu C."/>
            <person name="Retzel E.F."/>
            <person name="Riddle C."/>
            <person name="Sallet E."/>
            <person name="Samain S."/>
            <person name="Samson N."/>
            <person name="Sanders I."/>
            <person name="Saurat O."/>
            <person name="Scarpelli C."/>
            <person name="Schiex T."/>
            <person name="Segurens B."/>
            <person name="Severin A.J."/>
            <person name="Sherrier D.J."/>
            <person name="Shi R."/>
            <person name="Sims S."/>
            <person name="Singer S.R."/>
            <person name="Sinharoy S."/>
            <person name="Sterck L."/>
            <person name="Viollet A."/>
            <person name="Wang B.B."/>
            <person name="Wang K."/>
            <person name="Wang M."/>
            <person name="Wang X."/>
            <person name="Warfsmann J."/>
            <person name="Weissenbach J."/>
            <person name="White D.D."/>
            <person name="White J.D."/>
            <person name="Wiley G.B."/>
            <person name="Wincker P."/>
            <person name="Xing Y."/>
            <person name="Yang L."/>
            <person name="Yao Z."/>
            <person name="Ying F."/>
            <person name="Zhai J."/>
            <person name="Zhou L."/>
            <person name="Zuber A."/>
            <person name="Denarie J."/>
            <person name="Dixon R.A."/>
            <person name="May G.D."/>
            <person name="Schwartz D.C."/>
            <person name="Rogers J."/>
            <person name="Quetier F."/>
            <person name="Town C.D."/>
            <person name="Roe B.A."/>
        </authorList>
    </citation>
    <scope>NUCLEOTIDE SEQUENCE [LARGE SCALE GENOMIC DNA]</scope>
    <source>
        <strain evidence="2">A17</strain>
        <strain evidence="3 4">cv. Jemalong A17</strain>
    </source>
</reference>
<name>A0A072UZ46_MEDTR</name>
<evidence type="ECO:0000256" key="1">
    <source>
        <dbReference type="SAM" id="Phobius"/>
    </source>
</evidence>
<reference evidence="3" key="3">
    <citation type="submission" date="2015-04" db="UniProtKB">
        <authorList>
            <consortium name="EnsemblPlants"/>
        </authorList>
    </citation>
    <scope>IDENTIFICATION</scope>
    <source>
        <strain evidence="3">cv. Jemalong A17</strain>
    </source>
</reference>
<dbReference type="EMBL" id="CM001220">
    <property type="protein sequence ID" value="KEH31145.1"/>
    <property type="molecule type" value="Genomic_DNA"/>
</dbReference>
<dbReference type="Proteomes" id="UP000002051">
    <property type="component" value="Chromosome 4"/>
</dbReference>
<feature type="transmembrane region" description="Helical" evidence="1">
    <location>
        <begin position="80"/>
        <end position="99"/>
    </location>
</feature>
<feature type="transmembrane region" description="Helical" evidence="1">
    <location>
        <begin position="38"/>
        <end position="68"/>
    </location>
</feature>
<proteinExistence type="predicted"/>
<reference evidence="2 4" key="2">
    <citation type="journal article" date="2014" name="BMC Genomics">
        <title>An improved genome release (version Mt4.0) for the model legume Medicago truncatula.</title>
        <authorList>
            <person name="Tang H."/>
            <person name="Krishnakumar V."/>
            <person name="Bidwell S."/>
            <person name="Rosen B."/>
            <person name="Chan A."/>
            <person name="Zhou S."/>
            <person name="Gentzbittel L."/>
            <person name="Childs K.L."/>
            <person name="Yandell M."/>
            <person name="Gundlach H."/>
            <person name="Mayer K.F."/>
            <person name="Schwartz D.C."/>
            <person name="Town C.D."/>
        </authorList>
    </citation>
    <scope>GENOME REANNOTATION</scope>
    <source>
        <strain evidence="2">A17</strain>
        <strain evidence="3 4">cv. Jemalong A17</strain>
    </source>
</reference>
<dbReference type="AlphaFoldDB" id="A0A072UZ46"/>
<keyword evidence="1" id="KW-1133">Transmembrane helix</keyword>
<keyword evidence="1 2" id="KW-0812">Transmembrane</keyword>